<evidence type="ECO:0008006" key="8">
    <source>
        <dbReference type="Google" id="ProtNLM"/>
    </source>
</evidence>
<evidence type="ECO:0000256" key="3">
    <source>
        <dbReference type="ARBA" id="ARBA00022692"/>
    </source>
</evidence>
<feature type="transmembrane region" description="Helical" evidence="6">
    <location>
        <begin position="117"/>
        <end position="136"/>
    </location>
</feature>
<gene>
    <name evidence="7" type="ORF">METZ01_LOCUS503555</name>
</gene>
<protein>
    <recommendedName>
        <fullName evidence="8">Branched-chain amino acid ABC transporter permease</fullName>
    </recommendedName>
</protein>
<dbReference type="PANTHER" id="PTHR30482:SF20">
    <property type="entry name" value="HIGH-AFFINITY BRANCHED-CHAIN AMINO ACID TRANSPORT SYSTEM PERMEASE PROTEIN LIVM"/>
    <property type="match status" value="1"/>
</dbReference>
<evidence type="ECO:0000256" key="4">
    <source>
        <dbReference type="ARBA" id="ARBA00022989"/>
    </source>
</evidence>
<evidence type="ECO:0000313" key="7">
    <source>
        <dbReference type="EMBL" id="SVE50701.1"/>
    </source>
</evidence>
<comment type="subcellular location">
    <subcellularLocation>
        <location evidence="1">Cell membrane</location>
        <topology evidence="1">Multi-pass membrane protein</topology>
    </subcellularLocation>
</comment>
<dbReference type="AlphaFoldDB" id="A0A383E1V8"/>
<evidence type="ECO:0000256" key="5">
    <source>
        <dbReference type="ARBA" id="ARBA00023136"/>
    </source>
</evidence>
<proteinExistence type="predicted"/>
<dbReference type="CDD" id="cd06581">
    <property type="entry name" value="TM_PBP1_LivM_like"/>
    <property type="match status" value="1"/>
</dbReference>
<feature type="transmembrane region" description="Helical" evidence="6">
    <location>
        <begin position="87"/>
        <end position="111"/>
    </location>
</feature>
<keyword evidence="2" id="KW-1003">Cell membrane</keyword>
<accession>A0A383E1V8</accession>
<evidence type="ECO:0000256" key="1">
    <source>
        <dbReference type="ARBA" id="ARBA00004651"/>
    </source>
</evidence>
<dbReference type="InterPro" id="IPR043428">
    <property type="entry name" value="LivM-like"/>
</dbReference>
<reference evidence="7" key="1">
    <citation type="submission" date="2018-05" db="EMBL/GenBank/DDBJ databases">
        <authorList>
            <person name="Lanie J.A."/>
            <person name="Ng W.-L."/>
            <person name="Kazmierczak K.M."/>
            <person name="Andrzejewski T.M."/>
            <person name="Davidsen T.M."/>
            <person name="Wayne K.J."/>
            <person name="Tettelin H."/>
            <person name="Glass J.I."/>
            <person name="Rusch D."/>
            <person name="Podicherti R."/>
            <person name="Tsui H.-C.T."/>
            <person name="Winkler M.E."/>
        </authorList>
    </citation>
    <scope>NUCLEOTIDE SEQUENCE</scope>
</reference>
<keyword evidence="4 6" id="KW-1133">Transmembrane helix</keyword>
<keyword evidence="3 6" id="KW-0812">Transmembrane</keyword>
<feature type="transmembrane region" description="Helical" evidence="6">
    <location>
        <begin position="45"/>
        <end position="66"/>
    </location>
</feature>
<organism evidence="7">
    <name type="scientific">marine metagenome</name>
    <dbReference type="NCBI Taxonomy" id="408172"/>
    <lineage>
        <taxon>unclassified sequences</taxon>
        <taxon>metagenomes</taxon>
        <taxon>ecological metagenomes</taxon>
    </lineage>
</organism>
<sequence length="164" mass="17451">MRFLFHTDYDQDIRLFKHSGSVFWYSLLGLALLAAPLVLDEYFLLQMNFVLIYVIAGVGLMLLAGYTGQISLGHAAFFAAGAYTETILINSGAPFLVSLPVAGLFSGVVGILVGLPALRLAGIYLAVATLAFGFIAEEILARWESVTGGNTGLFVENITIAGVG</sequence>
<evidence type="ECO:0000256" key="6">
    <source>
        <dbReference type="SAM" id="Phobius"/>
    </source>
</evidence>
<keyword evidence="5 6" id="KW-0472">Membrane</keyword>
<dbReference type="EMBL" id="UINC01222079">
    <property type="protein sequence ID" value="SVE50701.1"/>
    <property type="molecule type" value="Genomic_DNA"/>
</dbReference>
<dbReference type="Pfam" id="PF02653">
    <property type="entry name" value="BPD_transp_2"/>
    <property type="match status" value="1"/>
</dbReference>
<dbReference type="PANTHER" id="PTHR30482">
    <property type="entry name" value="HIGH-AFFINITY BRANCHED-CHAIN AMINO ACID TRANSPORT SYSTEM PERMEASE"/>
    <property type="match status" value="1"/>
</dbReference>
<feature type="non-terminal residue" evidence="7">
    <location>
        <position position="164"/>
    </location>
</feature>
<dbReference type="InterPro" id="IPR001851">
    <property type="entry name" value="ABC_transp_permease"/>
</dbReference>
<dbReference type="GO" id="GO:0005886">
    <property type="term" value="C:plasma membrane"/>
    <property type="evidence" value="ECO:0007669"/>
    <property type="project" value="UniProtKB-SubCell"/>
</dbReference>
<dbReference type="GO" id="GO:0015658">
    <property type="term" value="F:branched-chain amino acid transmembrane transporter activity"/>
    <property type="evidence" value="ECO:0007669"/>
    <property type="project" value="InterPro"/>
</dbReference>
<evidence type="ECO:0000256" key="2">
    <source>
        <dbReference type="ARBA" id="ARBA00022475"/>
    </source>
</evidence>
<feature type="transmembrane region" description="Helical" evidence="6">
    <location>
        <begin position="21"/>
        <end position="39"/>
    </location>
</feature>
<name>A0A383E1V8_9ZZZZ</name>